<dbReference type="EMBL" id="BSYO01000012">
    <property type="protein sequence ID" value="GMH12671.1"/>
    <property type="molecule type" value="Genomic_DNA"/>
</dbReference>
<keyword evidence="1" id="KW-1133">Transmembrane helix</keyword>
<organism evidence="2 3">
    <name type="scientific">Nepenthes gracilis</name>
    <name type="common">Slender pitcher plant</name>
    <dbReference type="NCBI Taxonomy" id="150966"/>
    <lineage>
        <taxon>Eukaryota</taxon>
        <taxon>Viridiplantae</taxon>
        <taxon>Streptophyta</taxon>
        <taxon>Embryophyta</taxon>
        <taxon>Tracheophyta</taxon>
        <taxon>Spermatophyta</taxon>
        <taxon>Magnoliopsida</taxon>
        <taxon>eudicotyledons</taxon>
        <taxon>Gunneridae</taxon>
        <taxon>Pentapetalae</taxon>
        <taxon>Caryophyllales</taxon>
        <taxon>Nepenthaceae</taxon>
        <taxon>Nepenthes</taxon>
    </lineage>
</organism>
<gene>
    <name evidence="2" type="ORF">Nepgr_014512</name>
</gene>
<evidence type="ECO:0000313" key="2">
    <source>
        <dbReference type="EMBL" id="GMH12671.1"/>
    </source>
</evidence>
<proteinExistence type="predicted"/>
<evidence type="ECO:0000256" key="1">
    <source>
        <dbReference type="SAM" id="Phobius"/>
    </source>
</evidence>
<keyword evidence="1" id="KW-0472">Membrane</keyword>
<dbReference type="AlphaFoldDB" id="A0AAD3SLZ3"/>
<name>A0AAD3SLZ3_NEPGR</name>
<feature type="transmembrane region" description="Helical" evidence="1">
    <location>
        <begin position="177"/>
        <end position="200"/>
    </location>
</feature>
<reference evidence="2" key="1">
    <citation type="submission" date="2023-05" db="EMBL/GenBank/DDBJ databases">
        <title>Nepenthes gracilis genome sequencing.</title>
        <authorList>
            <person name="Fukushima K."/>
        </authorList>
    </citation>
    <scope>NUCLEOTIDE SEQUENCE</scope>
    <source>
        <strain evidence="2">SING2019-196</strain>
    </source>
</reference>
<evidence type="ECO:0000313" key="3">
    <source>
        <dbReference type="Proteomes" id="UP001279734"/>
    </source>
</evidence>
<accession>A0AAD3SLZ3</accession>
<keyword evidence="1" id="KW-0812">Transmembrane</keyword>
<keyword evidence="3" id="KW-1185">Reference proteome</keyword>
<comment type="caution">
    <text evidence="2">The sequence shown here is derived from an EMBL/GenBank/DDBJ whole genome shotgun (WGS) entry which is preliminary data.</text>
</comment>
<protein>
    <submittedName>
        <fullName evidence="2">Uncharacterized protein</fullName>
    </submittedName>
</protein>
<dbReference type="Proteomes" id="UP001279734">
    <property type="component" value="Unassembled WGS sequence"/>
</dbReference>
<sequence length="259" mass="28448">MYATGSQRDTSGAAHSVDGTGDNYCTPVLFSSSCVAHFRDLSSTCTFSSLKHLLYCQTWQIKSIKQGQLADQSLLPVWSPFLSSEIISRSMVLEGKEVELSSRFIASLFLSTRNWITLCLDYSQSSVTSGGKKLPSPPSLEGNRQGLSAILDDDAVHILHWARTTYENRFSTDLGDVFGLIMTWPLMINILNCFGLLLVFKKELHYQVDGLVRLMEGEQTGPINIGKPGDRGLANASRKGTPSGTDHVQILSLSLIINN</sequence>